<evidence type="ECO:0000259" key="1">
    <source>
        <dbReference type="Pfam" id="PF02698"/>
    </source>
</evidence>
<dbReference type="PANTHER" id="PTHR30336">
    <property type="entry name" value="INNER MEMBRANE PROTEIN, PROBABLE PERMEASE"/>
    <property type="match status" value="1"/>
</dbReference>
<dbReference type="EMBL" id="UOEU01000984">
    <property type="protein sequence ID" value="VAW42925.1"/>
    <property type="molecule type" value="Genomic_DNA"/>
</dbReference>
<dbReference type="Pfam" id="PF02698">
    <property type="entry name" value="DUF218"/>
    <property type="match status" value="1"/>
</dbReference>
<dbReference type="GO" id="GO:0005886">
    <property type="term" value="C:plasma membrane"/>
    <property type="evidence" value="ECO:0007669"/>
    <property type="project" value="TreeGrafter"/>
</dbReference>
<organism evidence="2">
    <name type="scientific">hydrothermal vent metagenome</name>
    <dbReference type="NCBI Taxonomy" id="652676"/>
    <lineage>
        <taxon>unclassified sequences</taxon>
        <taxon>metagenomes</taxon>
        <taxon>ecological metagenomes</taxon>
    </lineage>
</organism>
<dbReference type="CDD" id="cd06259">
    <property type="entry name" value="YdcF-like"/>
    <property type="match status" value="1"/>
</dbReference>
<proteinExistence type="predicted"/>
<name>A0A3B0VHB4_9ZZZZ</name>
<sequence length="205" mass="22890">MLFYGLAGCLLIILSPFIWRKGVQSVYGRSIYTTDTVPADRVAIVFGAAVYNNGRLSGILRDRMDTAVQLYQDGTIQKILVSGDNRFENYDEPTAMMGYAIEKGVSPDDIQPDFAGRRTYDTCYRANEIFQLDSAILVTQNFHLPRALFTCQRLGIDVVGVTADSQLYRDAGWYEVRETLATAVALWDTIRHLPAPVLGDPIPIN</sequence>
<accession>A0A3B0VHB4</accession>
<protein>
    <submittedName>
        <fullName evidence="2">SanA protein</fullName>
    </submittedName>
</protein>
<evidence type="ECO:0000313" key="2">
    <source>
        <dbReference type="EMBL" id="VAW42925.1"/>
    </source>
</evidence>
<feature type="domain" description="DUF218" evidence="1">
    <location>
        <begin position="42"/>
        <end position="166"/>
    </location>
</feature>
<dbReference type="InterPro" id="IPR003848">
    <property type="entry name" value="DUF218"/>
</dbReference>
<dbReference type="InterPro" id="IPR051599">
    <property type="entry name" value="Cell_Envelope_Assoc"/>
</dbReference>
<dbReference type="PANTHER" id="PTHR30336:SF6">
    <property type="entry name" value="INTEGRAL MEMBRANE PROTEIN"/>
    <property type="match status" value="1"/>
</dbReference>
<dbReference type="AlphaFoldDB" id="A0A3B0VHB4"/>
<reference evidence="2" key="1">
    <citation type="submission" date="2018-06" db="EMBL/GenBank/DDBJ databases">
        <authorList>
            <person name="Zhirakovskaya E."/>
        </authorList>
    </citation>
    <scope>NUCLEOTIDE SEQUENCE</scope>
</reference>
<gene>
    <name evidence="2" type="ORF">MNBD_CHLOROFLEXI01-578</name>
</gene>